<dbReference type="PRINTS" id="PR00081">
    <property type="entry name" value="GDHRDH"/>
</dbReference>
<reference evidence="3 4" key="1">
    <citation type="submission" date="2019-02" db="EMBL/GenBank/DDBJ databases">
        <title>Deep-cultivation of Planctomycetes and their phenomic and genomic characterization uncovers novel biology.</title>
        <authorList>
            <person name="Wiegand S."/>
            <person name="Jogler M."/>
            <person name="Boedeker C."/>
            <person name="Pinto D."/>
            <person name="Vollmers J."/>
            <person name="Rivas-Marin E."/>
            <person name="Kohn T."/>
            <person name="Peeters S.H."/>
            <person name="Heuer A."/>
            <person name="Rast P."/>
            <person name="Oberbeckmann S."/>
            <person name="Bunk B."/>
            <person name="Jeske O."/>
            <person name="Meyerdierks A."/>
            <person name="Storesund J.E."/>
            <person name="Kallscheuer N."/>
            <person name="Luecker S."/>
            <person name="Lage O.M."/>
            <person name="Pohl T."/>
            <person name="Merkel B.J."/>
            <person name="Hornburger P."/>
            <person name="Mueller R.-W."/>
            <person name="Bruemmer F."/>
            <person name="Labrenz M."/>
            <person name="Spormann A.M."/>
            <person name="Op den Camp H."/>
            <person name="Overmann J."/>
            <person name="Amann R."/>
            <person name="Jetten M.S.M."/>
            <person name="Mascher T."/>
            <person name="Medema M.H."/>
            <person name="Devos D.P."/>
            <person name="Kaster A.-K."/>
            <person name="Ovreas L."/>
            <person name="Rohde M."/>
            <person name="Galperin M.Y."/>
            <person name="Jogler C."/>
        </authorList>
    </citation>
    <scope>NUCLEOTIDE SEQUENCE [LARGE SCALE GENOMIC DNA]</scope>
    <source>
        <strain evidence="3 4">KS4</strain>
    </source>
</reference>
<dbReference type="SUPFAM" id="SSF51735">
    <property type="entry name" value="NAD(P)-binding Rossmann-fold domains"/>
    <property type="match status" value="1"/>
</dbReference>
<comment type="similarity">
    <text evidence="1">Belongs to the short-chain dehydrogenases/reductases (SDR) family.</text>
</comment>
<dbReference type="InterPro" id="IPR002347">
    <property type="entry name" value="SDR_fam"/>
</dbReference>
<dbReference type="PROSITE" id="PS00061">
    <property type="entry name" value="ADH_SHORT"/>
    <property type="match status" value="1"/>
</dbReference>
<keyword evidence="2 3" id="KW-0560">Oxidoreductase</keyword>
<dbReference type="PANTHER" id="PTHR42760:SF115">
    <property type="entry name" value="3-OXOACYL-[ACYL-CARRIER-PROTEIN] REDUCTASE FABG"/>
    <property type="match status" value="1"/>
</dbReference>
<keyword evidence="4" id="KW-1185">Reference proteome</keyword>
<dbReference type="Pfam" id="PF13561">
    <property type="entry name" value="adh_short_C2"/>
    <property type="match status" value="1"/>
</dbReference>
<dbReference type="PRINTS" id="PR00080">
    <property type="entry name" value="SDRFAMILY"/>
</dbReference>
<gene>
    <name evidence="3" type="primary">kduD</name>
    <name evidence="3" type="ORF">KS4_31680</name>
</gene>
<dbReference type="Gene3D" id="3.40.50.720">
    <property type="entry name" value="NAD(P)-binding Rossmann-like Domain"/>
    <property type="match status" value="1"/>
</dbReference>
<protein>
    <submittedName>
        <fullName evidence="3">2-dehydro-3-deoxy-D-gluconate 5-dehydrogenase</fullName>
        <ecNumber evidence="3">1.1.1.127</ecNumber>
    </submittedName>
</protein>
<organism evidence="3 4">
    <name type="scientific">Poriferisphaera corsica</name>
    <dbReference type="NCBI Taxonomy" id="2528020"/>
    <lineage>
        <taxon>Bacteria</taxon>
        <taxon>Pseudomonadati</taxon>
        <taxon>Planctomycetota</taxon>
        <taxon>Phycisphaerae</taxon>
        <taxon>Phycisphaerales</taxon>
        <taxon>Phycisphaeraceae</taxon>
        <taxon>Poriferisphaera</taxon>
    </lineage>
</organism>
<dbReference type="InterPro" id="IPR020904">
    <property type="entry name" value="Sc_DH/Rdtase_CS"/>
</dbReference>
<dbReference type="EC" id="1.1.1.127" evidence="3"/>
<dbReference type="EMBL" id="CP036425">
    <property type="protein sequence ID" value="QDU35090.1"/>
    <property type="molecule type" value="Genomic_DNA"/>
</dbReference>
<sequence length="277" mass="29088">MSITTELFDLTGKVALVTGGATGIGKAIAKVFIEHGCKVVVGSRTLANVEQAAQELNTILEHSDEIPMAAGVSLDVADDDSVQKAVDFAIDTFGSLDILVNSAGIMCKKPTADLSADEMNNLYNIHVTGSLRASQAAAHIFREQHAGCIINIASVASYCSLTEVTAYASAKSATMGLTRSLANEWAKYGIRTNGIAPGFVPTDINRKMIEGTDRGRRIIENTPMARFGTSDEIAGAAVYLASRAGQFVNGHTIVVDGGYLACGIGDTFAPWAQPSEA</sequence>
<dbReference type="NCBIfam" id="NF005559">
    <property type="entry name" value="PRK07231.1"/>
    <property type="match status" value="1"/>
</dbReference>
<dbReference type="GO" id="GO:0047001">
    <property type="term" value="F:2-dehydro-3-deoxy-D-gluconate 5-dehydrogenase activity"/>
    <property type="evidence" value="ECO:0007669"/>
    <property type="project" value="UniProtKB-EC"/>
</dbReference>
<dbReference type="Proteomes" id="UP000317369">
    <property type="component" value="Chromosome"/>
</dbReference>
<dbReference type="PANTHER" id="PTHR42760">
    <property type="entry name" value="SHORT-CHAIN DEHYDROGENASES/REDUCTASES FAMILY MEMBER"/>
    <property type="match status" value="1"/>
</dbReference>
<accession>A0A517YXY2</accession>
<name>A0A517YXY2_9BACT</name>
<dbReference type="FunFam" id="3.40.50.720:FF:000084">
    <property type="entry name" value="Short-chain dehydrogenase reductase"/>
    <property type="match status" value="1"/>
</dbReference>
<evidence type="ECO:0000256" key="1">
    <source>
        <dbReference type="ARBA" id="ARBA00006484"/>
    </source>
</evidence>
<evidence type="ECO:0000313" key="4">
    <source>
        <dbReference type="Proteomes" id="UP000317369"/>
    </source>
</evidence>
<evidence type="ECO:0000313" key="3">
    <source>
        <dbReference type="EMBL" id="QDU35090.1"/>
    </source>
</evidence>
<dbReference type="AlphaFoldDB" id="A0A517YXY2"/>
<dbReference type="RefSeq" id="WP_145079894.1">
    <property type="nucleotide sequence ID" value="NZ_CP036425.1"/>
</dbReference>
<dbReference type="KEGG" id="pcor:KS4_31680"/>
<evidence type="ECO:0000256" key="2">
    <source>
        <dbReference type="ARBA" id="ARBA00023002"/>
    </source>
</evidence>
<dbReference type="InterPro" id="IPR036291">
    <property type="entry name" value="NAD(P)-bd_dom_sf"/>
</dbReference>
<dbReference type="OrthoDB" id="9803333at2"/>
<proteinExistence type="inferred from homology"/>